<organism evidence="1 2">
    <name type="scientific">Caerostris extrusa</name>
    <name type="common">Bark spider</name>
    <name type="synonym">Caerostris bankana</name>
    <dbReference type="NCBI Taxonomy" id="172846"/>
    <lineage>
        <taxon>Eukaryota</taxon>
        <taxon>Metazoa</taxon>
        <taxon>Ecdysozoa</taxon>
        <taxon>Arthropoda</taxon>
        <taxon>Chelicerata</taxon>
        <taxon>Arachnida</taxon>
        <taxon>Araneae</taxon>
        <taxon>Araneomorphae</taxon>
        <taxon>Entelegynae</taxon>
        <taxon>Araneoidea</taxon>
        <taxon>Araneidae</taxon>
        <taxon>Caerostris</taxon>
    </lineage>
</organism>
<protein>
    <submittedName>
        <fullName evidence="1">Uncharacterized protein</fullName>
    </submittedName>
</protein>
<sequence>MFHIVIAISVCNHAPHHDHHQCLQSCFISSSPSVSANMLHIIITISVCKHASHHHQCLQTGSTSSSSSVSTNMLHIITTILISFCNNASHHYHHQSTNMHQQCLASISTSILLQALQCDGKRTVA</sequence>
<keyword evidence="2" id="KW-1185">Reference proteome</keyword>
<reference evidence="1 2" key="1">
    <citation type="submission" date="2021-06" db="EMBL/GenBank/DDBJ databases">
        <title>Caerostris extrusa draft genome.</title>
        <authorList>
            <person name="Kono N."/>
            <person name="Arakawa K."/>
        </authorList>
    </citation>
    <scope>NUCLEOTIDE SEQUENCE [LARGE SCALE GENOMIC DNA]</scope>
</reference>
<comment type="caution">
    <text evidence="1">The sequence shown here is derived from an EMBL/GenBank/DDBJ whole genome shotgun (WGS) entry which is preliminary data.</text>
</comment>
<dbReference type="EMBL" id="BPLR01016631">
    <property type="protein sequence ID" value="GIY85236.1"/>
    <property type="molecule type" value="Genomic_DNA"/>
</dbReference>
<proteinExistence type="predicted"/>
<evidence type="ECO:0000313" key="1">
    <source>
        <dbReference type="EMBL" id="GIY85236.1"/>
    </source>
</evidence>
<accession>A0AAV4WQN7</accession>
<name>A0AAV4WQN7_CAEEX</name>
<dbReference type="Proteomes" id="UP001054945">
    <property type="component" value="Unassembled WGS sequence"/>
</dbReference>
<dbReference type="AlphaFoldDB" id="A0AAV4WQN7"/>
<gene>
    <name evidence="1" type="ORF">CEXT_712211</name>
</gene>
<evidence type="ECO:0000313" key="2">
    <source>
        <dbReference type="Proteomes" id="UP001054945"/>
    </source>
</evidence>